<gene>
    <name evidence="2" type="primary">ysxE</name>
    <name evidence="2" type="ORF">ACFOUV_02225</name>
</gene>
<dbReference type="Pfam" id="PF01636">
    <property type="entry name" value="APH"/>
    <property type="match status" value="1"/>
</dbReference>
<evidence type="ECO:0000313" key="2">
    <source>
        <dbReference type="EMBL" id="MFC4022633.1"/>
    </source>
</evidence>
<dbReference type="PANTHER" id="PTHR39179">
    <property type="entry name" value="SPORE COAT PROTEIN I"/>
    <property type="match status" value="1"/>
</dbReference>
<organism evidence="2 3">
    <name type="scientific">Oceanobacillus longus</name>
    <dbReference type="NCBI Taxonomy" id="930120"/>
    <lineage>
        <taxon>Bacteria</taxon>
        <taxon>Bacillati</taxon>
        <taxon>Bacillota</taxon>
        <taxon>Bacilli</taxon>
        <taxon>Bacillales</taxon>
        <taxon>Bacillaceae</taxon>
        <taxon>Oceanobacillus</taxon>
    </lineage>
</organism>
<proteinExistence type="predicted"/>
<dbReference type="RefSeq" id="WP_379495136.1">
    <property type="nucleotide sequence ID" value="NZ_JBHSAO010000001.1"/>
</dbReference>
<dbReference type="Gene3D" id="3.90.1200.10">
    <property type="match status" value="1"/>
</dbReference>
<dbReference type="EMBL" id="JBHSAO010000001">
    <property type="protein sequence ID" value="MFC4022633.1"/>
    <property type="molecule type" value="Genomic_DNA"/>
</dbReference>
<reference evidence="3" key="1">
    <citation type="journal article" date="2019" name="Int. J. Syst. Evol. Microbiol.">
        <title>The Global Catalogue of Microorganisms (GCM) 10K type strain sequencing project: providing services to taxonomists for standard genome sequencing and annotation.</title>
        <authorList>
            <consortium name="The Broad Institute Genomics Platform"/>
            <consortium name="The Broad Institute Genome Sequencing Center for Infectious Disease"/>
            <person name="Wu L."/>
            <person name="Ma J."/>
        </authorList>
    </citation>
    <scope>NUCLEOTIDE SEQUENCE [LARGE SCALE GENOMIC DNA]</scope>
    <source>
        <strain evidence="3">IBRC-M 10703</strain>
    </source>
</reference>
<dbReference type="InterPro" id="IPR011009">
    <property type="entry name" value="Kinase-like_dom_sf"/>
</dbReference>
<dbReference type="Proteomes" id="UP001595772">
    <property type="component" value="Unassembled WGS sequence"/>
</dbReference>
<dbReference type="Gene3D" id="3.30.200.20">
    <property type="entry name" value="Phosphorylase Kinase, domain 1"/>
    <property type="match status" value="1"/>
</dbReference>
<evidence type="ECO:0000259" key="1">
    <source>
        <dbReference type="Pfam" id="PF01636"/>
    </source>
</evidence>
<accession>A0ABV8GV10</accession>
<name>A0ABV8GV10_9BACI</name>
<keyword evidence="3" id="KW-1185">Reference proteome</keyword>
<keyword evidence="2" id="KW-0946">Virion</keyword>
<dbReference type="InterPro" id="IPR014253">
    <property type="entry name" value="Spore_coat_YsxE"/>
</dbReference>
<dbReference type="PANTHER" id="PTHR39179:SF3">
    <property type="entry name" value="COTS-RELATED PROTEIN"/>
    <property type="match status" value="1"/>
</dbReference>
<dbReference type="SUPFAM" id="SSF56112">
    <property type="entry name" value="Protein kinase-like (PK-like)"/>
    <property type="match status" value="1"/>
</dbReference>
<keyword evidence="2" id="KW-0167">Capsid protein</keyword>
<sequence>MQEIIKEVMQSYRVYPTEIEEITERLVRIKDGQRDYALKRSTLTKENIPAWLRVYHIANEKKLAEIAPVYVTRDGKLYKEMDESFFYLTPWIESPNRANLKNEIENTMQYLGHLHEKTKTSQRISKDTLTQNFLTYQTHCAQVPTELNAIVRQFEGNRYLSPFELLVCTQFRDIEYASKMNNDIIREFLDPSDEDLTWNQCLCHGNLTQDHTLGRYIINWENARYDHPVMDLANYFSHLTGNYDQPQNKITEAFKLYKNQNDLNEIELKLLTIYLLNPSSYLTTIREYVNNTSKKSMVIQIRELQQQYRKLIFALNWNKFMKEEYETIAFEDADH</sequence>
<evidence type="ECO:0000313" key="3">
    <source>
        <dbReference type="Proteomes" id="UP001595772"/>
    </source>
</evidence>
<dbReference type="InterPro" id="IPR002575">
    <property type="entry name" value="Aminoglycoside_PTrfase"/>
</dbReference>
<feature type="domain" description="Aminoglycoside phosphotransferase" evidence="1">
    <location>
        <begin position="25"/>
        <end position="246"/>
    </location>
</feature>
<comment type="caution">
    <text evidence="2">The sequence shown here is derived from an EMBL/GenBank/DDBJ whole genome shotgun (WGS) entry which is preliminary data.</text>
</comment>
<protein>
    <submittedName>
        <fullName evidence="2">Spore coat protein YsxE</fullName>
    </submittedName>
</protein>
<dbReference type="NCBIfam" id="TIGR02904">
    <property type="entry name" value="spore_ysxE"/>
    <property type="match status" value="1"/>
</dbReference>
<dbReference type="InterPro" id="IPR047175">
    <property type="entry name" value="CotS-like"/>
</dbReference>